<dbReference type="SUPFAM" id="SSF103473">
    <property type="entry name" value="MFS general substrate transporter"/>
    <property type="match status" value="1"/>
</dbReference>
<dbReference type="PANTHER" id="PTHR42718:SF46">
    <property type="entry name" value="BLR6921 PROTEIN"/>
    <property type="match status" value="1"/>
</dbReference>
<feature type="transmembrane region" description="Helical" evidence="7">
    <location>
        <begin position="270"/>
        <end position="295"/>
    </location>
</feature>
<accession>A0A1H0R7H5</accession>
<evidence type="ECO:0000256" key="1">
    <source>
        <dbReference type="ARBA" id="ARBA00004651"/>
    </source>
</evidence>
<organism evidence="9 10">
    <name type="scientific">Actinokineospora alba</name>
    <dbReference type="NCBI Taxonomy" id="504798"/>
    <lineage>
        <taxon>Bacteria</taxon>
        <taxon>Bacillati</taxon>
        <taxon>Actinomycetota</taxon>
        <taxon>Actinomycetes</taxon>
        <taxon>Pseudonocardiales</taxon>
        <taxon>Pseudonocardiaceae</taxon>
        <taxon>Actinokineospora</taxon>
    </lineage>
</organism>
<evidence type="ECO:0000256" key="4">
    <source>
        <dbReference type="ARBA" id="ARBA00022692"/>
    </source>
</evidence>
<dbReference type="NCBIfam" id="TIGR00711">
    <property type="entry name" value="efflux_EmrB"/>
    <property type="match status" value="1"/>
</dbReference>
<keyword evidence="2" id="KW-0813">Transport</keyword>
<dbReference type="CDD" id="cd17321">
    <property type="entry name" value="MFS_MMR_MDR_like"/>
    <property type="match status" value="1"/>
</dbReference>
<sequence length="538" mass="55367">MTKREYDPWVVLGTLLLGMFVMAVGSTSVNTAVPAISDDIGATFDQLLWVINIYTLVLAVLVITAGRLGDLYGPKRLFIVGLTVFTAASVACGLAQSPTQLIAARFVQAIGGALVSPQSLSMISKVFPPEKRGAALGVWGATAGAAVAIGPSLGGLIVSAWGWRWIFLVNVPICLFAVILAAVVIPSLGEVRKRRLDLLGSALATAALFLITYGLIEGKTHDWGPVWGPVTIPMVIGLGLVALAAFVHVERGRQDREPLLPLVILRNRNFSLMAAVTITLVGGVGAMLLLLSIYLQSALSLSAVAAGLIMAIAPAVSIAVAPVSGRLTDKVGGKPVLLVGLVLFAAGLLSIVVAAQAHTDWWNLLPGLVLVGVAMGVTFAPPLVIAMHDIDPAVAGAASGTLNTIRQFGATIGAAAVGALAQSQLASSLRDSAAGQADVLAPPLRDPFLDAMHRAADGGLRVGRGDLAIDVPPGLPETSVDALRAAAQSAFETGMASAVRATFLLPAGLLVLSIVLMTFVRRAASAPEPLPAQPSAVR</sequence>
<dbReference type="PANTHER" id="PTHR42718">
    <property type="entry name" value="MAJOR FACILITATOR SUPERFAMILY MULTIDRUG TRANSPORTER MFSC"/>
    <property type="match status" value="1"/>
</dbReference>
<feature type="transmembrane region" description="Helical" evidence="7">
    <location>
        <begin position="47"/>
        <end position="65"/>
    </location>
</feature>
<dbReference type="Pfam" id="PF07690">
    <property type="entry name" value="MFS_1"/>
    <property type="match status" value="1"/>
</dbReference>
<dbReference type="PROSITE" id="PS50850">
    <property type="entry name" value="MFS"/>
    <property type="match status" value="1"/>
</dbReference>
<evidence type="ECO:0000256" key="6">
    <source>
        <dbReference type="ARBA" id="ARBA00023136"/>
    </source>
</evidence>
<feature type="transmembrane region" description="Helical" evidence="7">
    <location>
        <begin position="501"/>
        <end position="520"/>
    </location>
</feature>
<name>A0A1H0R7H5_9PSEU</name>
<dbReference type="InterPro" id="IPR004638">
    <property type="entry name" value="EmrB-like"/>
</dbReference>
<keyword evidence="10" id="KW-1185">Reference proteome</keyword>
<proteinExistence type="predicted"/>
<feature type="transmembrane region" description="Helical" evidence="7">
    <location>
        <begin position="77"/>
        <end position="96"/>
    </location>
</feature>
<comment type="subcellular location">
    <subcellularLocation>
        <location evidence="1">Cell membrane</location>
        <topology evidence="1">Multi-pass membrane protein</topology>
    </subcellularLocation>
</comment>
<dbReference type="OrthoDB" id="7375466at2"/>
<gene>
    <name evidence="9" type="ORF">SAMN05192558_107336</name>
</gene>
<dbReference type="Gene3D" id="1.20.1250.20">
    <property type="entry name" value="MFS general substrate transporter like domains"/>
    <property type="match status" value="1"/>
</dbReference>
<evidence type="ECO:0000313" key="9">
    <source>
        <dbReference type="EMBL" id="SDP25444.1"/>
    </source>
</evidence>
<feature type="transmembrane region" description="Helical" evidence="7">
    <location>
        <begin position="165"/>
        <end position="186"/>
    </location>
</feature>
<dbReference type="GO" id="GO:0022857">
    <property type="term" value="F:transmembrane transporter activity"/>
    <property type="evidence" value="ECO:0007669"/>
    <property type="project" value="InterPro"/>
</dbReference>
<feature type="transmembrane region" description="Helical" evidence="7">
    <location>
        <begin position="198"/>
        <end position="216"/>
    </location>
</feature>
<feature type="transmembrane region" description="Helical" evidence="7">
    <location>
        <begin position="135"/>
        <end position="159"/>
    </location>
</feature>
<dbReference type="Proteomes" id="UP000199651">
    <property type="component" value="Unassembled WGS sequence"/>
</dbReference>
<feature type="transmembrane region" description="Helical" evidence="7">
    <location>
        <begin position="335"/>
        <end position="355"/>
    </location>
</feature>
<evidence type="ECO:0000256" key="5">
    <source>
        <dbReference type="ARBA" id="ARBA00022989"/>
    </source>
</evidence>
<dbReference type="STRING" id="504798.SAMN05421871_104335"/>
<feature type="transmembrane region" description="Helical" evidence="7">
    <location>
        <begin position="228"/>
        <end position="249"/>
    </location>
</feature>
<evidence type="ECO:0000256" key="2">
    <source>
        <dbReference type="ARBA" id="ARBA00022448"/>
    </source>
</evidence>
<dbReference type="GO" id="GO:0005886">
    <property type="term" value="C:plasma membrane"/>
    <property type="evidence" value="ECO:0007669"/>
    <property type="project" value="UniProtKB-SubCell"/>
</dbReference>
<keyword evidence="5 7" id="KW-1133">Transmembrane helix</keyword>
<feature type="transmembrane region" description="Helical" evidence="7">
    <location>
        <begin position="301"/>
        <end position="323"/>
    </location>
</feature>
<feature type="transmembrane region" description="Helical" evidence="7">
    <location>
        <begin position="102"/>
        <end position="123"/>
    </location>
</feature>
<keyword evidence="4 7" id="KW-0812">Transmembrane</keyword>
<dbReference type="EMBL" id="FNJB01000007">
    <property type="protein sequence ID" value="SDP25444.1"/>
    <property type="molecule type" value="Genomic_DNA"/>
</dbReference>
<keyword evidence="6 7" id="KW-0472">Membrane</keyword>
<protein>
    <submittedName>
        <fullName evidence="9">Drug resistance transporter, EmrB/QacA subfamily</fullName>
    </submittedName>
</protein>
<dbReference type="InterPro" id="IPR020846">
    <property type="entry name" value="MFS_dom"/>
</dbReference>
<dbReference type="AlphaFoldDB" id="A0A1H0R7H5"/>
<evidence type="ECO:0000256" key="7">
    <source>
        <dbReference type="SAM" id="Phobius"/>
    </source>
</evidence>
<evidence type="ECO:0000259" key="8">
    <source>
        <dbReference type="PROSITE" id="PS50850"/>
    </source>
</evidence>
<feature type="domain" description="Major facilitator superfamily (MFS) profile" evidence="8">
    <location>
        <begin position="11"/>
        <end position="525"/>
    </location>
</feature>
<feature type="transmembrane region" description="Helical" evidence="7">
    <location>
        <begin position="361"/>
        <end position="380"/>
    </location>
</feature>
<dbReference type="InterPro" id="IPR011701">
    <property type="entry name" value="MFS"/>
</dbReference>
<evidence type="ECO:0000256" key="3">
    <source>
        <dbReference type="ARBA" id="ARBA00022475"/>
    </source>
</evidence>
<dbReference type="RefSeq" id="WP_091378078.1">
    <property type="nucleotide sequence ID" value="NZ_FNDV01000004.1"/>
</dbReference>
<keyword evidence="3" id="KW-1003">Cell membrane</keyword>
<evidence type="ECO:0000313" key="10">
    <source>
        <dbReference type="Proteomes" id="UP000199651"/>
    </source>
</evidence>
<dbReference type="InterPro" id="IPR036259">
    <property type="entry name" value="MFS_trans_sf"/>
</dbReference>
<reference evidence="10" key="1">
    <citation type="submission" date="2016-10" db="EMBL/GenBank/DDBJ databases">
        <authorList>
            <person name="Varghese N."/>
            <person name="Submissions S."/>
        </authorList>
    </citation>
    <scope>NUCLEOTIDE SEQUENCE [LARGE SCALE GENOMIC DNA]</scope>
    <source>
        <strain evidence="10">IBRC-M 10655</strain>
    </source>
</reference>
<dbReference type="Gene3D" id="1.20.1720.10">
    <property type="entry name" value="Multidrug resistance protein D"/>
    <property type="match status" value="1"/>
</dbReference>